<accession>A0ACB7SMA1</accession>
<reference evidence="1" key="1">
    <citation type="submission" date="2020-05" db="EMBL/GenBank/DDBJ databases">
        <title>Large-scale comparative analyses of tick genomes elucidate their genetic diversity and vector capacities.</title>
        <authorList>
            <person name="Jia N."/>
            <person name="Wang J."/>
            <person name="Shi W."/>
            <person name="Du L."/>
            <person name="Sun Y."/>
            <person name="Zhan W."/>
            <person name="Jiang J."/>
            <person name="Wang Q."/>
            <person name="Zhang B."/>
            <person name="Ji P."/>
            <person name="Sakyi L.B."/>
            <person name="Cui X."/>
            <person name="Yuan T."/>
            <person name="Jiang B."/>
            <person name="Yang W."/>
            <person name="Lam T.T.-Y."/>
            <person name="Chang Q."/>
            <person name="Ding S."/>
            <person name="Wang X."/>
            <person name="Zhu J."/>
            <person name="Ruan X."/>
            <person name="Zhao L."/>
            <person name="Wei J."/>
            <person name="Que T."/>
            <person name="Du C."/>
            <person name="Cheng J."/>
            <person name="Dai P."/>
            <person name="Han X."/>
            <person name="Huang E."/>
            <person name="Gao Y."/>
            <person name="Liu J."/>
            <person name="Shao H."/>
            <person name="Ye R."/>
            <person name="Li L."/>
            <person name="Wei W."/>
            <person name="Wang X."/>
            <person name="Wang C."/>
            <person name="Yang T."/>
            <person name="Huo Q."/>
            <person name="Li W."/>
            <person name="Guo W."/>
            <person name="Chen H."/>
            <person name="Zhou L."/>
            <person name="Ni X."/>
            <person name="Tian J."/>
            <person name="Zhou Y."/>
            <person name="Sheng Y."/>
            <person name="Liu T."/>
            <person name="Pan Y."/>
            <person name="Xia L."/>
            <person name="Li J."/>
            <person name="Zhao F."/>
            <person name="Cao W."/>
        </authorList>
    </citation>
    <scope>NUCLEOTIDE SEQUENCE</scope>
    <source>
        <strain evidence="1">Hyas-2018</strain>
    </source>
</reference>
<organism evidence="1 2">
    <name type="scientific">Hyalomma asiaticum</name>
    <name type="common">Tick</name>
    <dbReference type="NCBI Taxonomy" id="266040"/>
    <lineage>
        <taxon>Eukaryota</taxon>
        <taxon>Metazoa</taxon>
        <taxon>Ecdysozoa</taxon>
        <taxon>Arthropoda</taxon>
        <taxon>Chelicerata</taxon>
        <taxon>Arachnida</taxon>
        <taxon>Acari</taxon>
        <taxon>Parasitiformes</taxon>
        <taxon>Ixodida</taxon>
        <taxon>Ixodoidea</taxon>
        <taxon>Ixodidae</taxon>
        <taxon>Hyalomminae</taxon>
        <taxon>Hyalomma</taxon>
    </lineage>
</organism>
<gene>
    <name evidence="1" type="ORF">HPB50_003979</name>
</gene>
<protein>
    <submittedName>
        <fullName evidence="1">Uncharacterized protein</fullName>
    </submittedName>
</protein>
<sequence>MQPSPKKRRVIPDSSSEEDEFQPGQNDGESDSDSASSGVDEDTISDPEPESPEKSPPRKRPASKLPAVFTKEPSSRRRPPLPMASASMPPGLEESRSDSRQLAKSATTKSLHK</sequence>
<evidence type="ECO:0000313" key="2">
    <source>
        <dbReference type="Proteomes" id="UP000821845"/>
    </source>
</evidence>
<name>A0ACB7SMA1_HYAAI</name>
<comment type="caution">
    <text evidence="1">The sequence shown here is derived from an EMBL/GenBank/DDBJ whole genome shotgun (WGS) entry which is preliminary data.</text>
</comment>
<proteinExistence type="predicted"/>
<dbReference type="EMBL" id="CM023483">
    <property type="protein sequence ID" value="KAH6935156.1"/>
    <property type="molecule type" value="Genomic_DNA"/>
</dbReference>
<dbReference type="Proteomes" id="UP000821845">
    <property type="component" value="Chromosome 3"/>
</dbReference>
<keyword evidence="2" id="KW-1185">Reference proteome</keyword>
<evidence type="ECO:0000313" key="1">
    <source>
        <dbReference type="EMBL" id="KAH6935156.1"/>
    </source>
</evidence>